<keyword evidence="1" id="KW-1133">Transmembrane helix</keyword>
<keyword evidence="1" id="KW-0472">Membrane</keyword>
<evidence type="ECO:0000313" key="2">
    <source>
        <dbReference type="EMBL" id="CDW51126.1"/>
    </source>
</evidence>
<organism evidence="2">
    <name type="scientific">Lepeophtheirus salmonis</name>
    <name type="common">Salmon louse</name>
    <name type="synonym">Caligus salmonis</name>
    <dbReference type="NCBI Taxonomy" id="72036"/>
    <lineage>
        <taxon>Eukaryota</taxon>
        <taxon>Metazoa</taxon>
        <taxon>Ecdysozoa</taxon>
        <taxon>Arthropoda</taxon>
        <taxon>Crustacea</taxon>
        <taxon>Multicrustacea</taxon>
        <taxon>Hexanauplia</taxon>
        <taxon>Copepoda</taxon>
        <taxon>Siphonostomatoida</taxon>
        <taxon>Caligidae</taxon>
        <taxon>Lepeophtheirus</taxon>
    </lineage>
</organism>
<dbReference type="EMBL" id="HACA01033764">
    <property type="protein sequence ID" value="CDW51126.1"/>
    <property type="molecule type" value="Transcribed_RNA"/>
</dbReference>
<feature type="transmembrane region" description="Helical" evidence="1">
    <location>
        <begin position="20"/>
        <end position="46"/>
    </location>
</feature>
<feature type="non-terminal residue" evidence="2">
    <location>
        <position position="1"/>
    </location>
</feature>
<protein>
    <submittedName>
        <fullName evidence="2">Uncharacterized protein</fullName>
    </submittedName>
</protein>
<sequence>PNFLDQTTSVGCPLAKIPLAYIIAISWSISRLLGVHTSFLSFNIIIDQEFKS</sequence>
<reference evidence="2" key="1">
    <citation type="submission" date="2014-05" db="EMBL/GenBank/DDBJ databases">
        <authorList>
            <person name="Chronopoulou M."/>
        </authorList>
    </citation>
    <scope>NUCLEOTIDE SEQUENCE</scope>
    <source>
        <tissue evidence="2">Whole organism</tissue>
    </source>
</reference>
<keyword evidence="1" id="KW-0812">Transmembrane</keyword>
<accession>A0A0K2VLU9</accession>
<evidence type="ECO:0000256" key="1">
    <source>
        <dbReference type="SAM" id="Phobius"/>
    </source>
</evidence>
<name>A0A0K2VLU9_LEPSM</name>
<proteinExistence type="predicted"/>
<dbReference type="AlphaFoldDB" id="A0A0K2VLU9"/>